<organism evidence="1 2">
    <name type="scientific">Lactococcus lactis subsp. cremoris</name>
    <name type="common">Streptococcus cremoris</name>
    <dbReference type="NCBI Taxonomy" id="1359"/>
    <lineage>
        <taxon>Bacteria</taxon>
        <taxon>Bacillati</taxon>
        <taxon>Bacillota</taxon>
        <taxon>Bacilli</taxon>
        <taxon>Lactobacillales</taxon>
        <taxon>Streptococcaceae</taxon>
        <taxon>Lactococcus</taxon>
    </lineage>
</organism>
<dbReference type="EMBL" id="CP015899">
    <property type="protein sequence ID" value="ARE28421.1"/>
    <property type="molecule type" value="Genomic_DNA"/>
</dbReference>
<proteinExistence type="predicted"/>
<protein>
    <submittedName>
        <fullName evidence="1">Uncharacterized protein</fullName>
    </submittedName>
</protein>
<name>A0A1V0PGN3_LACLC</name>
<sequence>MNCKVNPELFAQSVVSSSSETDVSALFNLYIEAMSVAQKHNELLPKEKGNLKSFK</sequence>
<dbReference type="AlphaFoldDB" id="A0A1V0PGN3"/>
<evidence type="ECO:0000313" key="2">
    <source>
        <dbReference type="Proteomes" id="UP000191806"/>
    </source>
</evidence>
<reference evidence="1 2" key="1">
    <citation type="journal article" date="2017" name="BMC Genomics">
        <title>Comparative and functional genomics of the Lactococcus lactis taxon; insights into evolution and niche adaptation.</title>
        <authorList>
            <person name="Kelleher P."/>
            <person name="Bottacini F."/>
            <person name="Mahony J."/>
            <person name="Kilcawley K.N."/>
            <person name="van Sinderen D."/>
        </authorList>
    </citation>
    <scope>NUCLEOTIDE SEQUENCE [LARGE SCALE GENOMIC DNA]</scope>
    <source>
        <strain evidence="1 2">JM1</strain>
    </source>
</reference>
<evidence type="ECO:0000313" key="1">
    <source>
        <dbReference type="EMBL" id="ARE28421.1"/>
    </source>
</evidence>
<accession>A0A1V0PGN3</accession>
<dbReference type="Proteomes" id="UP000191806">
    <property type="component" value="Chromosome"/>
</dbReference>
<dbReference type="RefSeq" id="WP_155723377.1">
    <property type="nucleotide sequence ID" value="NZ_CP015899.2"/>
</dbReference>
<gene>
    <name evidence="1" type="ORF">LLJM1_1046</name>
</gene>